<dbReference type="AlphaFoldDB" id="A0A4Z0L8S2"/>
<dbReference type="InterPro" id="IPR013431">
    <property type="entry name" value="Delta_60_rpt"/>
</dbReference>
<dbReference type="PANTHER" id="PTHR42754">
    <property type="entry name" value="ENDOGLUCANASE"/>
    <property type="match status" value="1"/>
</dbReference>
<reference evidence="3 4" key="1">
    <citation type="submission" date="2019-04" db="EMBL/GenBank/DDBJ databases">
        <title>Flavobacterium sp. strain DS2-A Genome sequencing and assembly.</title>
        <authorList>
            <person name="Kim I."/>
        </authorList>
    </citation>
    <scope>NUCLEOTIDE SEQUENCE [LARGE SCALE GENOMIC DNA]</scope>
    <source>
        <strain evidence="3 4">DS2-A</strain>
    </source>
</reference>
<dbReference type="PANTHER" id="PTHR42754:SF1">
    <property type="entry name" value="LIPOPROTEIN"/>
    <property type="match status" value="1"/>
</dbReference>
<dbReference type="SUPFAM" id="SSF63829">
    <property type="entry name" value="Calcium-dependent phosphotriesterase"/>
    <property type="match status" value="2"/>
</dbReference>
<comment type="caution">
    <text evidence="3">The sequence shown here is derived from an EMBL/GenBank/DDBJ whole genome shotgun (WGS) entry which is preliminary data.</text>
</comment>
<accession>A0A4Z0L8S2</accession>
<dbReference type="NCBIfam" id="TIGR04183">
    <property type="entry name" value="Por_Secre_tail"/>
    <property type="match status" value="1"/>
</dbReference>
<sequence length="1230" mass="130823">MKKRLLTVFVLFYSIIGLAQVPGTIDPNFNATMAAVPVFGVSREIGIFSEVFAVSVLSDDKILVGGNFSRYNSILTNTAGILRLNPDGSKDTTFNTPYDYLRTVYAIGVQNDGKIIVGGGFLNYSSTIARSRIARLNADGSLDNSFTIGMGFNDIVKTIVVQADGKVIVGGDFTSYNGVAANRIIRLNADGSIDTSFTVGTGFDQTVEKIHLQSDGKLLLCGPFTMYDGVSAVKLVRLEANGARDTTFSIGTGFLYSTPTAIVNSVVCNLAIQPDNKIVVVGTFSTFNNTAVNNIARLNADGSLDPGFNSGTGFTAVPLQIPKVNEIIIQDNGKIVVCGGYFNSYNDFATEKNMIRINPDGTIDPSFDLTYSYRGNADKKIPALQSDGKIIIGGDFVSFDSYPHKHIARINPDGFVDPTFGASAGFDGSVEDTFEQPDGKLLVCGSFGSYNKTTAKTVARLNANGSLDTTFSSGIGFNDWVFKVITQTDGKILVCGAFTKYNTTNSNRIIRLNPDGLVDASFNVGTGFATASFLNDIAVQTDGKIIVAGALLSYNGTTLNHIVRLNSDGSIDPTFNVGTGFNKTTYAIKIQPDGKILIGGLFTTYNGSPSKGIIRLNNDGTKDVSFNTGTGFANSSVTSTREFVHQMLVQPDGKVLCIGFFNSYNGSNADMIVRLNANGSYDSTFSTGTFDTSLHISGIKGIASQLDGKIIVVGDLYNYSGVSCYGTVRMNADGSYDNTFSASTGAKIEDNLATSVRVLSDGKIIMAGDFKTFSGKAVNRILKLNTDGTRDLSFNTAGFDNTVNTIALQADHKILAGGTFTAYNGATTKRIARIHTDGNLDNSFSSGSGFDAGVNKIKVQADNKILVGGDFISYNGTTANRIIRLLGDGTADTSFNTGTGFDNRVLAIALQNNGKIIIAGDFTSYNGVAANRIIRLNPDGSIDSVFAAGLGFNNTIYAIALQSDGKMLIGGSFTNYNGTAVNRIVRLNDDGSRDTSFTIGSGFNNIVRVIVLQPDGKIMVGGNFTSYNGATANRIVRLNISGGKDILFSSGSGFDNFVNTIEIESGKIIAGGNFTTYNGTTAAKLARISASGSIDATFSTTTGFDNTVLALAVQEDGKILAGGLFNQYKTTVSNYFLRLIGDTPPLATPSFTQDEKEMFVLYPNPAGETLNVAMTDNNNATFRIYNLIGNLVKSGKTSQNGINISDLQPGIYIFELKDGQKTAAKKFIKK</sequence>
<keyword evidence="1" id="KW-0732">Signal</keyword>
<dbReference type="InterPro" id="IPR026444">
    <property type="entry name" value="Secre_tail"/>
</dbReference>
<dbReference type="Gene3D" id="2.80.10.50">
    <property type="match status" value="10"/>
</dbReference>
<keyword evidence="4" id="KW-1185">Reference proteome</keyword>
<dbReference type="Pfam" id="PF18962">
    <property type="entry name" value="Por_Secre_tail"/>
    <property type="match status" value="1"/>
</dbReference>
<evidence type="ECO:0000313" key="4">
    <source>
        <dbReference type="Proteomes" id="UP000297407"/>
    </source>
</evidence>
<evidence type="ECO:0000313" key="3">
    <source>
        <dbReference type="EMBL" id="TGD58700.1"/>
    </source>
</evidence>
<dbReference type="OrthoDB" id="9805017at2"/>
<evidence type="ECO:0000256" key="1">
    <source>
        <dbReference type="ARBA" id="ARBA00022729"/>
    </source>
</evidence>
<protein>
    <submittedName>
        <fullName evidence="3">T9SS type A sorting domain-containing protein</fullName>
    </submittedName>
</protein>
<feature type="domain" description="Secretion system C-terminal sorting" evidence="2">
    <location>
        <begin position="1161"/>
        <end position="1228"/>
    </location>
</feature>
<name>A0A4Z0L8S2_9FLAO</name>
<organism evidence="3 4">
    <name type="scientific">Flavobacterium humi</name>
    <dbReference type="NCBI Taxonomy" id="2562683"/>
    <lineage>
        <taxon>Bacteria</taxon>
        <taxon>Pseudomonadati</taxon>
        <taxon>Bacteroidota</taxon>
        <taxon>Flavobacteriia</taxon>
        <taxon>Flavobacteriales</taxon>
        <taxon>Flavobacteriaceae</taxon>
        <taxon>Flavobacterium</taxon>
    </lineage>
</organism>
<dbReference type="SUPFAM" id="SSF101898">
    <property type="entry name" value="NHL repeat"/>
    <property type="match status" value="2"/>
</dbReference>
<dbReference type="Pfam" id="PF17164">
    <property type="entry name" value="DUF5122"/>
    <property type="match status" value="21"/>
</dbReference>
<proteinExistence type="predicted"/>
<gene>
    <name evidence="3" type="ORF">E4635_07240</name>
</gene>
<dbReference type="NCBIfam" id="TIGR02608">
    <property type="entry name" value="delta_60_rpt"/>
    <property type="match status" value="20"/>
</dbReference>
<dbReference type="Proteomes" id="UP000297407">
    <property type="component" value="Unassembled WGS sequence"/>
</dbReference>
<dbReference type="RefSeq" id="WP_135525960.1">
    <property type="nucleotide sequence ID" value="NZ_SRLH01000003.1"/>
</dbReference>
<evidence type="ECO:0000259" key="2">
    <source>
        <dbReference type="Pfam" id="PF18962"/>
    </source>
</evidence>
<dbReference type="EMBL" id="SRLH01000003">
    <property type="protein sequence ID" value="TGD58700.1"/>
    <property type="molecule type" value="Genomic_DNA"/>
</dbReference>